<dbReference type="STRING" id="1464122.SAMN05421737_101337"/>
<gene>
    <name evidence="1" type="ORF">SAMN05421737_101337</name>
</gene>
<dbReference type="RefSeq" id="WP_090774549.1">
    <property type="nucleotide sequence ID" value="NZ_FMYM01000001.1"/>
</dbReference>
<sequence length="191" mass="20043">MTENGVLMTGAWIVAIGTIVSAGADIRELESSSPINARKMAVGEALQAFGAMLIGTVPTDSMMEFYGTWIDGAGAATSSYSAYLQSIDPENSTRYSRIEVVGDTLQSLGASMGAIAAYEEGDPAFVGDTFQSVGAGLEAIGAVLEIKERERQGLLIGTVGAIFQMLGANLNAILITTEDSEEVYEEVEDIV</sequence>
<evidence type="ECO:0000313" key="2">
    <source>
        <dbReference type="Proteomes" id="UP000242662"/>
    </source>
</evidence>
<dbReference type="Pfam" id="PF22116">
    <property type="entry name" value="DUF6944"/>
    <property type="match status" value="1"/>
</dbReference>
<evidence type="ECO:0000313" key="1">
    <source>
        <dbReference type="EMBL" id="SDB83928.1"/>
    </source>
</evidence>
<dbReference type="OrthoDB" id="2869857at2"/>
<accession>A0A1G6GPQ6</accession>
<dbReference type="AlphaFoldDB" id="A0A1G6GPQ6"/>
<name>A0A1G6GPQ6_9BACI</name>
<organism evidence="1 2">
    <name type="scientific">Shouchella lonarensis</name>
    <dbReference type="NCBI Taxonomy" id="1464122"/>
    <lineage>
        <taxon>Bacteria</taxon>
        <taxon>Bacillati</taxon>
        <taxon>Bacillota</taxon>
        <taxon>Bacilli</taxon>
        <taxon>Bacillales</taxon>
        <taxon>Bacillaceae</taxon>
        <taxon>Shouchella</taxon>
    </lineage>
</organism>
<dbReference type="InterPro" id="IPR054224">
    <property type="entry name" value="DUF6944"/>
</dbReference>
<dbReference type="EMBL" id="FMYM01000001">
    <property type="protein sequence ID" value="SDB83928.1"/>
    <property type="molecule type" value="Genomic_DNA"/>
</dbReference>
<proteinExistence type="predicted"/>
<protein>
    <submittedName>
        <fullName evidence="1">Uncharacterized protein</fullName>
    </submittedName>
</protein>
<dbReference type="Proteomes" id="UP000242662">
    <property type="component" value="Unassembled WGS sequence"/>
</dbReference>
<reference evidence="2" key="1">
    <citation type="submission" date="2016-09" db="EMBL/GenBank/DDBJ databases">
        <authorList>
            <person name="Varghese N."/>
            <person name="Submissions S."/>
        </authorList>
    </citation>
    <scope>NUCLEOTIDE SEQUENCE [LARGE SCALE GENOMIC DNA]</scope>
    <source>
        <strain evidence="2">25nlg</strain>
    </source>
</reference>
<keyword evidence="2" id="KW-1185">Reference proteome</keyword>